<dbReference type="GO" id="GO:0000272">
    <property type="term" value="P:polysaccharide catabolic process"/>
    <property type="evidence" value="ECO:0007669"/>
    <property type="project" value="TreeGrafter"/>
</dbReference>
<feature type="binding site" evidence="4">
    <location>
        <position position="121"/>
    </location>
    <ligand>
        <name>substrate</name>
    </ligand>
</feature>
<feature type="active site" description="Nucleophile" evidence="3">
    <location>
        <position position="121"/>
    </location>
</feature>
<dbReference type="InterPro" id="IPR010905">
    <property type="entry name" value="Glyco_hydro_88"/>
</dbReference>
<dbReference type="AlphaFoldDB" id="A0AAU6WNM7"/>
<dbReference type="Gene3D" id="1.50.10.10">
    <property type="match status" value="1"/>
</dbReference>
<dbReference type="GO" id="GO:0052757">
    <property type="term" value="F:chondroitin hydrolase activity"/>
    <property type="evidence" value="ECO:0007669"/>
    <property type="project" value="TreeGrafter"/>
</dbReference>
<keyword evidence="1 6" id="KW-0378">Hydrolase</keyword>
<feature type="binding site" evidence="4">
    <location>
        <position position="259"/>
    </location>
    <ligand>
        <name>substrate</name>
    </ligand>
</feature>
<evidence type="ECO:0000313" key="7">
    <source>
        <dbReference type="Proteomes" id="UP001463665"/>
    </source>
</evidence>
<keyword evidence="5" id="KW-0812">Transmembrane</keyword>
<accession>A0AAU6WNM7</accession>
<gene>
    <name evidence="6" type="ORF">AAFP95_20320</name>
</gene>
<dbReference type="Pfam" id="PF07470">
    <property type="entry name" value="Glyco_hydro_88"/>
    <property type="match status" value="1"/>
</dbReference>
<evidence type="ECO:0000256" key="5">
    <source>
        <dbReference type="SAM" id="Phobius"/>
    </source>
</evidence>
<dbReference type="InterPro" id="IPR012341">
    <property type="entry name" value="6hp_glycosidase-like_sf"/>
</dbReference>
<name>A0AAU6WNM7_9FLAO</name>
<evidence type="ECO:0000256" key="1">
    <source>
        <dbReference type="ARBA" id="ARBA00022801"/>
    </source>
</evidence>
<feature type="binding site" evidence="4">
    <location>
        <position position="183"/>
    </location>
    <ligand>
        <name>substrate</name>
    </ligand>
</feature>
<keyword evidence="5" id="KW-0472">Membrane</keyword>
<proteinExistence type="inferred from homology"/>
<reference evidence="6 7" key="1">
    <citation type="submission" date="2024-04" db="EMBL/GenBank/DDBJ databases">
        <title>Genome sequencing and assembly of rice foliar adapted Chryseobacterium endophyticum OsEnb-ALM-A6.</title>
        <authorList>
            <person name="Kumar S."/>
            <person name="Javed M."/>
            <person name="Chouhan V."/>
            <person name="Charishma K."/>
            <person name="Patel A."/>
            <person name="Kumar M."/>
            <person name="Sahu K.P."/>
            <person name="Kumar A."/>
        </authorList>
    </citation>
    <scope>NUCLEOTIDE SEQUENCE [LARGE SCALE GENOMIC DNA]</scope>
    <source>
        <strain evidence="6 7">OsEnb-ALM-A6</strain>
    </source>
</reference>
<evidence type="ECO:0000256" key="3">
    <source>
        <dbReference type="PIRSR" id="PIRSR610905-1"/>
    </source>
</evidence>
<comment type="similarity">
    <text evidence="2">Belongs to the glycosyl hydrolase 88 family.</text>
</comment>
<dbReference type="RefSeq" id="WP_345766289.1">
    <property type="nucleotide sequence ID" value="NZ_CP154834.1"/>
</dbReference>
<dbReference type="InterPro" id="IPR008928">
    <property type="entry name" value="6-hairpin_glycosidase_sf"/>
</dbReference>
<dbReference type="PANTHER" id="PTHR36845:SF1">
    <property type="entry name" value="HYDROLASE, PUTATIVE (AFU_ORTHOLOGUE AFUA_7G05090)-RELATED"/>
    <property type="match status" value="1"/>
</dbReference>
<dbReference type="SUPFAM" id="SSF48208">
    <property type="entry name" value="Six-hairpin glycosidases"/>
    <property type="match status" value="1"/>
</dbReference>
<feature type="active site" description="Proton donor" evidence="3">
    <location>
        <position position="183"/>
    </location>
</feature>
<feature type="binding site" evidence="4">
    <location>
        <position position="255"/>
    </location>
    <ligand>
        <name>substrate</name>
    </ligand>
</feature>
<evidence type="ECO:0000256" key="4">
    <source>
        <dbReference type="PIRSR" id="PIRSR610905-2"/>
    </source>
</evidence>
<feature type="transmembrane region" description="Helical" evidence="5">
    <location>
        <begin position="6"/>
        <end position="24"/>
    </location>
</feature>
<sequence length="405" mass="45790">MKRTNTGYISSIITGILILCAFSCKTKPVFLLSEDKEWAASALQTAEQYRFLAKETPAGRFPKTFENGKLITSSSDWWCSGFYPGTLLCLYKASGEKFFLQEAEKKLAVLEKEKNNKTTHDLGFMMFCSFGNAYKITRQSQYAAVIDTSSQSLISRFSPVTGTIRSWDPAPWNSKWKYPVIIDNMMNLEMLLWAADHFKNQEFRAVALKHAETTLKNHFRSDFSSYHVVSYDPETGRVEMKNTDQGYADESAWARGQSWGLYGYTVMYRFTKKPEFLKQAQGIADFILNNPNLPADKIPYWDFNDPAIPGAKRDASAGAVMASALLELKNYVPKSKSETYAKAAEIMLKTLSSPQYLARNGENGGFILRHGVGNMPDKTEVDVPLSYGDYYYVEALLRYLGKSLD</sequence>
<evidence type="ECO:0000256" key="2">
    <source>
        <dbReference type="ARBA" id="ARBA00038358"/>
    </source>
</evidence>
<keyword evidence="7" id="KW-1185">Reference proteome</keyword>
<feature type="binding site" evidence="4">
    <location>
        <position position="243"/>
    </location>
    <ligand>
        <name>substrate</name>
    </ligand>
</feature>
<organism evidence="6 7">
    <name type="scientific">Chryseobacterium endophyticum</name>
    <dbReference type="NCBI Taxonomy" id="1854762"/>
    <lineage>
        <taxon>Bacteria</taxon>
        <taxon>Pseudomonadati</taxon>
        <taxon>Bacteroidota</taxon>
        <taxon>Flavobacteriia</taxon>
        <taxon>Flavobacteriales</taxon>
        <taxon>Weeksellaceae</taxon>
        <taxon>Chryseobacterium group</taxon>
        <taxon>Chryseobacterium</taxon>
    </lineage>
</organism>
<evidence type="ECO:0000313" key="6">
    <source>
        <dbReference type="EMBL" id="XAO73991.1"/>
    </source>
</evidence>
<dbReference type="Proteomes" id="UP001463665">
    <property type="component" value="Chromosome"/>
</dbReference>
<protein>
    <submittedName>
        <fullName evidence="6">Glycoside hydrolase family 88 protein</fullName>
    </submittedName>
</protein>
<dbReference type="EMBL" id="CP154834">
    <property type="protein sequence ID" value="XAO73991.1"/>
    <property type="molecule type" value="Genomic_DNA"/>
</dbReference>
<keyword evidence="5" id="KW-1133">Transmembrane helix</keyword>
<dbReference type="InterPro" id="IPR052369">
    <property type="entry name" value="UG_Glycosaminoglycan_Hydrolase"/>
</dbReference>
<dbReference type="PANTHER" id="PTHR36845">
    <property type="entry name" value="HYDROLASE, PUTATIVE (AFU_ORTHOLOGUE AFUA_7G05090)-RELATED"/>
    <property type="match status" value="1"/>
</dbReference>